<reference evidence="1 2" key="1">
    <citation type="submission" date="2024-04" db="EMBL/GenBank/DDBJ databases">
        <authorList>
            <person name="Fracassetti M."/>
        </authorList>
    </citation>
    <scope>NUCLEOTIDE SEQUENCE [LARGE SCALE GENOMIC DNA]</scope>
</reference>
<keyword evidence="2" id="KW-1185">Reference proteome</keyword>
<name>A0AAV2E480_9ROSI</name>
<sequence length="78" mass="8101">MAAGVILLVVGPKENFVVISSALFSLIPRTETDCGVTPNLGIMPGGADAGGTSQSPRIVQAAQTNGEWPGKIQHFRQP</sequence>
<dbReference type="EMBL" id="OZ034817">
    <property type="protein sequence ID" value="CAL1380350.1"/>
    <property type="molecule type" value="Genomic_DNA"/>
</dbReference>
<dbReference type="AlphaFoldDB" id="A0AAV2E480"/>
<protein>
    <submittedName>
        <fullName evidence="1">Uncharacterized protein</fullName>
    </submittedName>
</protein>
<organism evidence="1 2">
    <name type="scientific">Linum trigynum</name>
    <dbReference type="NCBI Taxonomy" id="586398"/>
    <lineage>
        <taxon>Eukaryota</taxon>
        <taxon>Viridiplantae</taxon>
        <taxon>Streptophyta</taxon>
        <taxon>Embryophyta</taxon>
        <taxon>Tracheophyta</taxon>
        <taxon>Spermatophyta</taxon>
        <taxon>Magnoliopsida</taxon>
        <taxon>eudicotyledons</taxon>
        <taxon>Gunneridae</taxon>
        <taxon>Pentapetalae</taxon>
        <taxon>rosids</taxon>
        <taxon>fabids</taxon>
        <taxon>Malpighiales</taxon>
        <taxon>Linaceae</taxon>
        <taxon>Linum</taxon>
    </lineage>
</organism>
<evidence type="ECO:0000313" key="2">
    <source>
        <dbReference type="Proteomes" id="UP001497516"/>
    </source>
</evidence>
<dbReference type="Proteomes" id="UP001497516">
    <property type="component" value="Chromosome 4"/>
</dbReference>
<evidence type="ECO:0000313" key="1">
    <source>
        <dbReference type="EMBL" id="CAL1380350.1"/>
    </source>
</evidence>
<proteinExistence type="predicted"/>
<accession>A0AAV2E480</accession>
<gene>
    <name evidence="1" type="ORF">LTRI10_LOCUS21801</name>
</gene>